<organism evidence="2 3">
    <name type="scientific">Nephila pilipes</name>
    <name type="common">Giant wood spider</name>
    <name type="synonym">Nephila maculata</name>
    <dbReference type="NCBI Taxonomy" id="299642"/>
    <lineage>
        <taxon>Eukaryota</taxon>
        <taxon>Metazoa</taxon>
        <taxon>Ecdysozoa</taxon>
        <taxon>Arthropoda</taxon>
        <taxon>Chelicerata</taxon>
        <taxon>Arachnida</taxon>
        <taxon>Araneae</taxon>
        <taxon>Araneomorphae</taxon>
        <taxon>Entelegynae</taxon>
        <taxon>Araneoidea</taxon>
        <taxon>Nephilidae</taxon>
        <taxon>Nephila</taxon>
    </lineage>
</organism>
<evidence type="ECO:0000313" key="3">
    <source>
        <dbReference type="Proteomes" id="UP000887013"/>
    </source>
</evidence>
<accession>A0A8X6MTJ8</accession>
<protein>
    <submittedName>
        <fullName evidence="2">Uncharacterized protein</fullName>
    </submittedName>
</protein>
<evidence type="ECO:0000256" key="1">
    <source>
        <dbReference type="SAM" id="MobiDB-lite"/>
    </source>
</evidence>
<keyword evidence="3" id="KW-1185">Reference proteome</keyword>
<evidence type="ECO:0000313" key="2">
    <source>
        <dbReference type="EMBL" id="GFS77345.1"/>
    </source>
</evidence>
<proteinExistence type="predicted"/>
<sequence>MMTCDISFHSKHAFNSTKLSNPFEHDTTPNGGDDEWGVNGSTCNGHRNSNCPSSRHLAMVRTDTEAHSEGATCVWMMDYVQTSIAPTVSVSSTIAVSRAS</sequence>
<feature type="region of interest" description="Disordered" evidence="1">
    <location>
        <begin position="19"/>
        <end position="48"/>
    </location>
</feature>
<name>A0A8X6MTJ8_NEPPI</name>
<reference evidence="2" key="1">
    <citation type="submission" date="2020-08" db="EMBL/GenBank/DDBJ databases">
        <title>Multicomponent nature underlies the extraordinary mechanical properties of spider dragline silk.</title>
        <authorList>
            <person name="Kono N."/>
            <person name="Nakamura H."/>
            <person name="Mori M."/>
            <person name="Yoshida Y."/>
            <person name="Ohtoshi R."/>
            <person name="Malay A.D."/>
            <person name="Moran D.A.P."/>
            <person name="Tomita M."/>
            <person name="Numata K."/>
            <person name="Arakawa K."/>
        </authorList>
    </citation>
    <scope>NUCLEOTIDE SEQUENCE</scope>
</reference>
<dbReference type="AlphaFoldDB" id="A0A8X6MTJ8"/>
<feature type="compositionally biased region" description="Polar residues" evidence="1">
    <location>
        <begin position="39"/>
        <end position="48"/>
    </location>
</feature>
<dbReference type="Proteomes" id="UP000887013">
    <property type="component" value="Unassembled WGS sequence"/>
</dbReference>
<gene>
    <name evidence="2" type="ORF">NPIL_373071</name>
</gene>
<dbReference type="EMBL" id="BMAW01050861">
    <property type="protein sequence ID" value="GFS77345.1"/>
    <property type="molecule type" value="Genomic_DNA"/>
</dbReference>
<comment type="caution">
    <text evidence="2">The sequence shown here is derived from an EMBL/GenBank/DDBJ whole genome shotgun (WGS) entry which is preliminary data.</text>
</comment>